<keyword evidence="1" id="KW-0732">Signal</keyword>
<reference evidence="3" key="1">
    <citation type="journal article" date="2014" name="Int. J. Syst. Evol. Microbiol.">
        <title>Complete genome of a new Firmicutes species belonging to the dominant human colonic microbiota ('Ruminococcus bicirculans') reveals two chromosomes and a selective capacity to utilize plant glucans.</title>
        <authorList>
            <consortium name="NISC Comparative Sequencing Program"/>
            <person name="Wegmann U."/>
            <person name="Louis P."/>
            <person name="Goesmann A."/>
            <person name="Henrissat B."/>
            <person name="Duncan S.H."/>
            <person name="Flint H.J."/>
        </authorList>
    </citation>
    <scope>NUCLEOTIDE SEQUENCE</scope>
    <source>
        <strain evidence="3">NBRC 107715</strain>
    </source>
</reference>
<feature type="signal peptide" evidence="1">
    <location>
        <begin position="1"/>
        <end position="23"/>
    </location>
</feature>
<dbReference type="EMBL" id="BJZU01000140">
    <property type="protein sequence ID" value="GEP07194.1"/>
    <property type="molecule type" value="Genomic_DNA"/>
</dbReference>
<evidence type="ECO:0000313" key="3">
    <source>
        <dbReference type="EMBL" id="GLS65794.1"/>
    </source>
</evidence>
<gene>
    <name evidence="3" type="ORF">GCM10007888_41760</name>
    <name evidence="2" type="ORF">MOX02_52320</name>
</gene>
<reference evidence="3" key="4">
    <citation type="submission" date="2023-01" db="EMBL/GenBank/DDBJ databases">
        <title>Draft genome sequence of Methylobacterium oxalidis strain NBRC 107715.</title>
        <authorList>
            <person name="Sun Q."/>
            <person name="Mori K."/>
        </authorList>
    </citation>
    <scope>NUCLEOTIDE SEQUENCE</scope>
    <source>
        <strain evidence="3">NBRC 107715</strain>
    </source>
</reference>
<feature type="chain" id="PRO_5021725747" description="Pectate lyase superfamily protein domain-containing protein" evidence="1">
    <location>
        <begin position="24"/>
        <end position="582"/>
    </location>
</feature>
<dbReference type="Proteomes" id="UP001156856">
    <property type="component" value="Unassembled WGS sequence"/>
</dbReference>
<evidence type="ECO:0000313" key="4">
    <source>
        <dbReference type="Proteomes" id="UP000321960"/>
    </source>
</evidence>
<dbReference type="InterPro" id="IPR012334">
    <property type="entry name" value="Pectin_lyas_fold"/>
</dbReference>
<keyword evidence="5" id="KW-1185">Reference proteome</keyword>
<dbReference type="OrthoDB" id="8410451at2"/>
<sequence length="582" mass="58942">MNAKVLWALGAIGIMLPVSALLAQSLPAQRSGTPANNDNAVAEAIPPQIRTALTNLGRLAPWSNTGRGAAQLTLEAKLQQRFNILDYGAVSDPSCTVDSTLAVQNAVNAAAGAKLEVPRGSFCISTVTVTANGTDIEGAPGARLLLTSAVGNGLVIGDGARITTNVNLRNFTIWTKPGLTKTGGHAIYAQRVRNLGLWSVNVGSKAELTADRGKPRLYNGLVVQGFDNVGLHGTNISGAVNDCFQLTGMDAGAFGSEMTWDGGGQIVQCGHFGVHLAGGTGGVKFMSGGVSLASFGVWFSTDLDRGAINRETYLGAEFSVDSNSNKGVFADANTLGFLFCEGCWSASNGSAGFDLRTQSPGSLARFVGAHSYNNGGDGLVSLAHTKVTGGSFIENGRTAPGNGINIAGGSAVIDGSPFLARNKASRGGGYGIAVHGGHVILGSYDASANASGPLFTGVPLGRSTMGSPEAPAFHATNGAASGWSVDASEAGTPLAHGASLAIAPGSGKILLSEDRTGSTAEFLLGGGQVALVGQAGSTFVASDTPPRGKIGVFWNGVSYSVGNNSGARVTLGFAGVRVRASN</sequence>
<organism evidence="2 4">
    <name type="scientific">Methylobacterium oxalidis</name>
    <dbReference type="NCBI Taxonomy" id="944322"/>
    <lineage>
        <taxon>Bacteria</taxon>
        <taxon>Pseudomonadati</taxon>
        <taxon>Pseudomonadota</taxon>
        <taxon>Alphaproteobacteria</taxon>
        <taxon>Hyphomicrobiales</taxon>
        <taxon>Methylobacteriaceae</taxon>
        <taxon>Methylobacterium</taxon>
    </lineage>
</organism>
<evidence type="ECO:0000313" key="2">
    <source>
        <dbReference type="EMBL" id="GEP07194.1"/>
    </source>
</evidence>
<dbReference type="AlphaFoldDB" id="A0A512JB31"/>
<reference evidence="5" key="2">
    <citation type="journal article" date="2019" name="Int. J. Syst. Evol. Microbiol.">
        <title>The Global Catalogue of Microorganisms (GCM) 10K type strain sequencing project: providing services to taxonomists for standard genome sequencing and annotation.</title>
        <authorList>
            <consortium name="The Broad Institute Genomics Platform"/>
            <consortium name="The Broad Institute Genome Sequencing Center for Infectious Disease"/>
            <person name="Wu L."/>
            <person name="Ma J."/>
        </authorList>
    </citation>
    <scope>NUCLEOTIDE SEQUENCE [LARGE SCALE GENOMIC DNA]</scope>
    <source>
        <strain evidence="5">NBRC 107715</strain>
    </source>
</reference>
<dbReference type="EMBL" id="BSPK01000082">
    <property type="protein sequence ID" value="GLS65794.1"/>
    <property type="molecule type" value="Genomic_DNA"/>
</dbReference>
<dbReference type="InterPro" id="IPR011050">
    <property type="entry name" value="Pectin_lyase_fold/virulence"/>
</dbReference>
<dbReference type="Proteomes" id="UP000321960">
    <property type="component" value="Unassembled WGS sequence"/>
</dbReference>
<dbReference type="SUPFAM" id="SSF51126">
    <property type="entry name" value="Pectin lyase-like"/>
    <property type="match status" value="1"/>
</dbReference>
<dbReference type="Gene3D" id="2.160.20.10">
    <property type="entry name" value="Single-stranded right-handed beta-helix, Pectin lyase-like"/>
    <property type="match status" value="1"/>
</dbReference>
<evidence type="ECO:0000256" key="1">
    <source>
        <dbReference type="SAM" id="SignalP"/>
    </source>
</evidence>
<dbReference type="RefSeq" id="WP_147028674.1">
    <property type="nucleotide sequence ID" value="NZ_BJZU01000140.1"/>
</dbReference>
<proteinExistence type="predicted"/>
<evidence type="ECO:0008006" key="6">
    <source>
        <dbReference type="Google" id="ProtNLM"/>
    </source>
</evidence>
<name>A0A512JB31_9HYPH</name>
<evidence type="ECO:0000313" key="5">
    <source>
        <dbReference type="Proteomes" id="UP001156856"/>
    </source>
</evidence>
<accession>A0A512JB31</accession>
<comment type="caution">
    <text evidence="2">The sequence shown here is derived from an EMBL/GenBank/DDBJ whole genome shotgun (WGS) entry which is preliminary data.</text>
</comment>
<protein>
    <recommendedName>
        <fullName evidence="6">Pectate lyase superfamily protein domain-containing protein</fullName>
    </recommendedName>
</protein>
<reference evidence="2 4" key="3">
    <citation type="submission" date="2019-07" db="EMBL/GenBank/DDBJ databases">
        <title>Whole genome shotgun sequence of Methylobacterium oxalidis NBRC 107715.</title>
        <authorList>
            <person name="Hosoyama A."/>
            <person name="Uohara A."/>
            <person name="Ohji S."/>
            <person name="Ichikawa N."/>
        </authorList>
    </citation>
    <scope>NUCLEOTIDE SEQUENCE [LARGE SCALE GENOMIC DNA]</scope>
    <source>
        <strain evidence="2 4">NBRC 107715</strain>
    </source>
</reference>